<proteinExistence type="predicted"/>
<feature type="transmembrane region" description="Helical" evidence="1">
    <location>
        <begin position="233"/>
        <end position="258"/>
    </location>
</feature>
<accession>A0ABY8FY14</accession>
<dbReference type="InterPro" id="IPR018476">
    <property type="entry name" value="GlyceroP-diester-Pdiesterase_M"/>
</dbReference>
<gene>
    <name evidence="3" type="ORF">P7228_03640</name>
</gene>
<evidence type="ECO:0000313" key="3">
    <source>
        <dbReference type="EMBL" id="WFL78171.1"/>
    </source>
</evidence>
<evidence type="ECO:0000256" key="1">
    <source>
        <dbReference type="SAM" id="Phobius"/>
    </source>
</evidence>
<organism evidence="3 4">
    <name type="scientific">Altererythrobacter arenosus</name>
    <dbReference type="NCBI Taxonomy" id="3032592"/>
    <lineage>
        <taxon>Bacteria</taxon>
        <taxon>Pseudomonadati</taxon>
        <taxon>Pseudomonadota</taxon>
        <taxon>Alphaproteobacteria</taxon>
        <taxon>Sphingomonadales</taxon>
        <taxon>Erythrobacteraceae</taxon>
        <taxon>Altererythrobacter</taxon>
    </lineage>
</organism>
<name>A0ABY8FY14_9SPHN</name>
<reference evidence="3 4" key="1">
    <citation type="submission" date="2023-03" db="EMBL/GenBank/DDBJ databases">
        <title>Altererythrobacter sp. CAU 1644 isolated from sand.</title>
        <authorList>
            <person name="Kim W."/>
        </authorList>
    </citation>
    <scope>NUCLEOTIDE SEQUENCE [LARGE SCALE GENOMIC DNA]</scope>
    <source>
        <strain evidence="3 4">CAU 1644</strain>
    </source>
</reference>
<protein>
    <recommendedName>
        <fullName evidence="2">Glycerophosphoryl diester phosphodiesterase membrane domain-containing protein</fullName>
    </recommendedName>
</protein>
<evidence type="ECO:0000313" key="4">
    <source>
        <dbReference type="Proteomes" id="UP001215827"/>
    </source>
</evidence>
<dbReference type="Proteomes" id="UP001215827">
    <property type="component" value="Chromosome"/>
</dbReference>
<feature type="transmembrane region" description="Helical" evidence="1">
    <location>
        <begin position="69"/>
        <end position="92"/>
    </location>
</feature>
<evidence type="ECO:0000259" key="2">
    <source>
        <dbReference type="Pfam" id="PF10110"/>
    </source>
</evidence>
<feature type="transmembrane region" description="Helical" evidence="1">
    <location>
        <begin position="112"/>
        <end position="137"/>
    </location>
</feature>
<feature type="transmembrane region" description="Helical" evidence="1">
    <location>
        <begin position="20"/>
        <end position="42"/>
    </location>
</feature>
<keyword evidence="4" id="KW-1185">Reference proteome</keyword>
<keyword evidence="1" id="KW-1133">Transmembrane helix</keyword>
<dbReference type="RefSeq" id="WP_278016861.1">
    <property type="nucleotide sequence ID" value="NZ_CP121106.1"/>
</dbReference>
<dbReference type="Pfam" id="PF10110">
    <property type="entry name" value="GPDPase_memb"/>
    <property type="match status" value="1"/>
</dbReference>
<dbReference type="EMBL" id="CP121106">
    <property type="protein sequence ID" value="WFL78171.1"/>
    <property type="molecule type" value="Genomic_DNA"/>
</dbReference>
<feature type="domain" description="Glycerophosphoryl diester phosphodiesterase membrane" evidence="2">
    <location>
        <begin position="148"/>
        <end position="254"/>
    </location>
</feature>
<sequence>MAFNMNATWSKATSLVGANFSLLAVVAGVFLFLPAVVIYLAVPDMAAFMDPTADPEKMAAMMEGMMGKIFGWSALAMIFQFVGYLAMVALMGKARPTVGEALAQGAKSLPTMIGTLILFMIAYAILALVIAVPLALLGTLIGPLGAVLTMIGVLFVALFLMTRFCVVMPVVMLEDTLNPITAMKRSWQITHPSQWSILGFWALLIVAYFVIAMLVFGVMSLMGAMAATSTGSLLVMGIVNGIVGGLVAMLVSGIVVAMHQQLAGDNPANLSETFE</sequence>
<keyword evidence="1" id="KW-0472">Membrane</keyword>
<feature type="transmembrane region" description="Helical" evidence="1">
    <location>
        <begin position="193"/>
        <end position="221"/>
    </location>
</feature>
<keyword evidence="1" id="KW-0812">Transmembrane</keyword>
<feature type="transmembrane region" description="Helical" evidence="1">
    <location>
        <begin position="144"/>
        <end position="173"/>
    </location>
</feature>